<dbReference type="EMBL" id="CAEKDK010000008">
    <property type="protein sequence ID" value="CAB4290909.1"/>
    <property type="molecule type" value="Genomic_DNA"/>
</dbReference>
<dbReference type="PANTHER" id="PTHR45098">
    <property type="entry name" value="DNAJ DOMAIN CONTAINING PROTEIN, EXPRESSED"/>
    <property type="match status" value="1"/>
</dbReference>
<evidence type="ECO:0000256" key="1">
    <source>
        <dbReference type="PROSITE-ProRule" id="PRU00176"/>
    </source>
</evidence>
<gene>
    <name evidence="5" type="ORF">CURHAP_LOCUS51091</name>
</gene>
<evidence type="ECO:0000256" key="2">
    <source>
        <dbReference type="SAM" id="MobiDB-lite"/>
    </source>
</evidence>
<dbReference type="Pfam" id="PF00226">
    <property type="entry name" value="DnaJ"/>
    <property type="match status" value="1"/>
</dbReference>
<feature type="region of interest" description="Disordered" evidence="2">
    <location>
        <begin position="139"/>
        <end position="163"/>
    </location>
</feature>
<dbReference type="SUPFAM" id="SSF54928">
    <property type="entry name" value="RNA-binding domain, RBD"/>
    <property type="match status" value="1"/>
</dbReference>
<dbReference type="InterPro" id="IPR034254">
    <property type="entry name" value="DNAJC17_RRM"/>
</dbReference>
<dbReference type="CDD" id="cd06257">
    <property type="entry name" value="DnaJ"/>
    <property type="match status" value="1"/>
</dbReference>
<dbReference type="PROSITE" id="PS50076">
    <property type="entry name" value="DNAJ_2"/>
    <property type="match status" value="1"/>
</dbReference>
<proteinExistence type="predicted"/>
<accession>A0A6J5VNT9</accession>
<dbReference type="CDD" id="cd12429">
    <property type="entry name" value="RRM_DNAJC17"/>
    <property type="match status" value="1"/>
</dbReference>
<evidence type="ECO:0000313" key="6">
    <source>
        <dbReference type="Proteomes" id="UP000507222"/>
    </source>
</evidence>
<dbReference type="InterPro" id="IPR000504">
    <property type="entry name" value="RRM_dom"/>
</dbReference>
<dbReference type="PRINTS" id="PR00625">
    <property type="entry name" value="JDOMAIN"/>
</dbReference>
<dbReference type="Proteomes" id="UP000507222">
    <property type="component" value="Unassembled WGS sequence"/>
</dbReference>
<organism evidence="5 6">
    <name type="scientific">Prunus armeniaca</name>
    <name type="common">Apricot</name>
    <name type="synonym">Armeniaca vulgaris</name>
    <dbReference type="NCBI Taxonomy" id="36596"/>
    <lineage>
        <taxon>Eukaryota</taxon>
        <taxon>Viridiplantae</taxon>
        <taxon>Streptophyta</taxon>
        <taxon>Embryophyta</taxon>
        <taxon>Tracheophyta</taxon>
        <taxon>Spermatophyta</taxon>
        <taxon>Magnoliopsida</taxon>
        <taxon>eudicotyledons</taxon>
        <taxon>Gunneridae</taxon>
        <taxon>Pentapetalae</taxon>
        <taxon>rosids</taxon>
        <taxon>fabids</taxon>
        <taxon>Rosales</taxon>
        <taxon>Rosaceae</taxon>
        <taxon>Amygdaloideae</taxon>
        <taxon>Amygdaleae</taxon>
        <taxon>Prunus</taxon>
    </lineage>
</organism>
<dbReference type="InterPro" id="IPR035979">
    <property type="entry name" value="RBD_domain_sf"/>
</dbReference>
<dbReference type="SUPFAM" id="SSF46565">
    <property type="entry name" value="Chaperone J-domain"/>
    <property type="match status" value="1"/>
</dbReference>
<dbReference type="PROSITE" id="PS50102">
    <property type="entry name" value="RRM"/>
    <property type="match status" value="1"/>
</dbReference>
<dbReference type="Gene3D" id="3.30.70.330">
    <property type="match status" value="1"/>
</dbReference>
<dbReference type="InterPro" id="IPR018253">
    <property type="entry name" value="DnaJ_domain_CS"/>
</dbReference>
<dbReference type="GO" id="GO:0003723">
    <property type="term" value="F:RNA binding"/>
    <property type="evidence" value="ECO:0007669"/>
    <property type="project" value="UniProtKB-UniRule"/>
</dbReference>
<evidence type="ECO:0000259" key="3">
    <source>
        <dbReference type="PROSITE" id="PS50076"/>
    </source>
</evidence>
<dbReference type="InterPro" id="IPR001623">
    <property type="entry name" value="DnaJ_domain"/>
</dbReference>
<dbReference type="InterPro" id="IPR012677">
    <property type="entry name" value="Nucleotide-bd_a/b_plait_sf"/>
</dbReference>
<dbReference type="SMART" id="SM00271">
    <property type="entry name" value="DnaJ"/>
    <property type="match status" value="1"/>
</dbReference>
<name>A0A6J5VNT9_PRUAR</name>
<protein>
    <recommendedName>
        <fullName evidence="7">J domain-containing protein</fullName>
    </recommendedName>
</protein>
<dbReference type="PROSITE" id="PS00636">
    <property type="entry name" value="DNAJ_1"/>
    <property type="match status" value="1"/>
</dbReference>
<dbReference type="Gene3D" id="1.10.287.110">
    <property type="entry name" value="DnaJ domain"/>
    <property type="match status" value="1"/>
</dbReference>
<keyword evidence="1" id="KW-0694">RNA-binding</keyword>
<evidence type="ECO:0000313" key="5">
    <source>
        <dbReference type="EMBL" id="CAB4290909.1"/>
    </source>
</evidence>
<sequence length="346" mass="38834">MDDIDHYKILGLPSGEEGAKLTEKEISKAYRAKALELHPDKRLDDPDAHANFQILKSSYEILKDEKARKLFDDLLRVKREHQRRHLERDSKRQKMVSDLEARERAGFAPDAAAKDRDEEERIARKLKEEIARIRAMHANKGAATASVPKRESRGVRKESVGGAKPGLDKEKVLKVSWEKVGEGYTAQRLRDLFSKFGEVEDVVIKDAKKRGSALVVMTTKDAAVAATQIVMGDLSNPLLVLPLQPVAVTDAPPVQKSDEPDRLNNLIGASYQTFEDSVLQKLQKKHERMMIPKALQDSRTEFPCTGAYAFAKPTVTRTTWQEKFINTDVIGAKGTGEKSLKYQDCA</sequence>
<evidence type="ECO:0000259" key="4">
    <source>
        <dbReference type="PROSITE" id="PS50102"/>
    </source>
</evidence>
<feature type="compositionally biased region" description="Basic and acidic residues" evidence="2">
    <location>
        <begin position="148"/>
        <end position="159"/>
    </location>
</feature>
<dbReference type="AlphaFoldDB" id="A0A6J5VNT9"/>
<feature type="domain" description="J" evidence="3">
    <location>
        <begin position="5"/>
        <end position="75"/>
    </location>
</feature>
<feature type="domain" description="RRM" evidence="4">
    <location>
        <begin position="173"/>
        <end position="253"/>
    </location>
</feature>
<dbReference type="InterPro" id="IPR036869">
    <property type="entry name" value="J_dom_sf"/>
</dbReference>
<dbReference type="PANTHER" id="PTHR45098:SF1">
    <property type="entry name" value="DNAJ DOMAIN CONTAINING PROTEIN, EXPRESSED"/>
    <property type="match status" value="1"/>
</dbReference>
<reference evidence="5 6" key="1">
    <citation type="submission" date="2020-05" db="EMBL/GenBank/DDBJ databases">
        <authorList>
            <person name="Campoy J."/>
            <person name="Schneeberger K."/>
            <person name="Spophaly S."/>
        </authorList>
    </citation>
    <scope>NUCLEOTIDE SEQUENCE [LARGE SCALE GENOMIC DNA]</scope>
    <source>
        <strain evidence="5">PruArmRojPasFocal</strain>
    </source>
</reference>
<dbReference type="Pfam" id="PF00076">
    <property type="entry name" value="RRM_1"/>
    <property type="match status" value="1"/>
</dbReference>
<evidence type="ECO:0008006" key="7">
    <source>
        <dbReference type="Google" id="ProtNLM"/>
    </source>
</evidence>